<keyword evidence="1" id="KW-0479">Metal-binding</keyword>
<dbReference type="SUPFAM" id="SSF48150">
    <property type="entry name" value="DNA-glycosylase"/>
    <property type="match status" value="1"/>
</dbReference>
<evidence type="ECO:0000313" key="3">
    <source>
        <dbReference type="EMBL" id="WOK96292.1"/>
    </source>
</evidence>
<name>A0AAQ3Q507_9LILI</name>
<dbReference type="PANTHER" id="PTHR31116">
    <property type="entry name" value="OS04G0501200 PROTEIN"/>
    <property type="match status" value="1"/>
</dbReference>
<feature type="binding site" evidence="1">
    <location>
        <position position="149"/>
    </location>
    <ligand>
        <name>Zn(2+)</name>
        <dbReference type="ChEBI" id="CHEBI:29105"/>
    </ligand>
</feature>
<dbReference type="InterPro" id="IPR005019">
    <property type="entry name" value="Adenine_glyco"/>
</dbReference>
<keyword evidence="4" id="KW-1185">Reference proteome</keyword>
<organism evidence="3 4">
    <name type="scientific">Canna indica</name>
    <name type="common">Indian-shot</name>
    <dbReference type="NCBI Taxonomy" id="4628"/>
    <lineage>
        <taxon>Eukaryota</taxon>
        <taxon>Viridiplantae</taxon>
        <taxon>Streptophyta</taxon>
        <taxon>Embryophyta</taxon>
        <taxon>Tracheophyta</taxon>
        <taxon>Spermatophyta</taxon>
        <taxon>Magnoliopsida</taxon>
        <taxon>Liliopsida</taxon>
        <taxon>Zingiberales</taxon>
        <taxon>Cannaceae</taxon>
        <taxon>Canna</taxon>
    </lineage>
</organism>
<protein>
    <recommendedName>
        <fullName evidence="5">DNA-3-methyladenine glycosylase I</fullName>
    </recommendedName>
</protein>
<proteinExistence type="predicted"/>
<evidence type="ECO:0008006" key="5">
    <source>
        <dbReference type="Google" id="ProtNLM"/>
    </source>
</evidence>
<dbReference type="Proteomes" id="UP001327560">
    <property type="component" value="Chromosome 2"/>
</dbReference>
<keyword evidence="1" id="KW-0862">Zinc</keyword>
<gene>
    <name evidence="3" type="ORF">Cni_G04999</name>
</gene>
<feature type="binding site" evidence="1">
    <location>
        <position position="164"/>
    </location>
    <ligand>
        <name>Zn(2+)</name>
        <dbReference type="ChEBI" id="CHEBI:29105"/>
    </ligand>
</feature>
<dbReference type="GO" id="GO:0046872">
    <property type="term" value="F:metal ion binding"/>
    <property type="evidence" value="ECO:0007669"/>
    <property type="project" value="UniProtKB-KW"/>
</dbReference>
<dbReference type="AlphaFoldDB" id="A0AAQ3Q507"/>
<dbReference type="GO" id="GO:0006284">
    <property type="term" value="P:base-excision repair"/>
    <property type="evidence" value="ECO:0007669"/>
    <property type="project" value="InterPro"/>
</dbReference>
<dbReference type="GO" id="GO:0008725">
    <property type="term" value="F:DNA-3-methyladenine glycosylase activity"/>
    <property type="evidence" value="ECO:0007669"/>
    <property type="project" value="InterPro"/>
</dbReference>
<evidence type="ECO:0000256" key="1">
    <source>
        <dbReference type="PIRSR" id="PIRSR605019-1"/>
    </source>
</evidence>
<evidence type="ECO:0000256" key="2">
    <source>
        <dbReference type="SAM" id="MobiDB-lite"/>
    </source>
</evidence>
<dbReference type="Pfam" id="PF03352">
    <property type="entry name" value="Adenine_glyco"/>
    <property type="match status" value="1"/>
</dbReference>
<sequence>MNVADPEARPVLAPAGNKSRLVADARKTTSKPPTKVGQVKSELLEGKKDSTYPADSSLPSPSLYAATALRRHEMLLRSNFSLNASCSSDASVDSFCSRASTGRIGSSSFMRRPRRSVPKPDKIGVKLEMIIPDNTTVTVPEFLDGKRRCAWVTPNTDPCYAAFHDEEWGVPVHDDRELFELLSLSGALAEHTWPAILRKRHLFRS</sequence>
<feature type="region of interest" description="Disordered" evidence="2">
    <location>
        <begin position="1"/>
        <end position="57"/>
    </location>
</feature>
<reference evidence="3 4" key="1">
    <citation type="submission" date="2023-10" db="EMBL/GenBank/DDBJ databases">
        <title>Chromosome-scale genome assembly provides insights into flower coloration mechanisms of Canna indica.</title>
        <authorList>
            <person name="Li C."/>
        </authorList>
    </citation>
    <scope>NUCLEOTIDE SEQUENCE [LARGE SCALE GENOMIC DNA]</scope>
    <source>
        <tissue evidence="3">Flower</tissue>
    </source>
</reference>
<evidence type="ECO:0000313" key="4">
    <source>
        <dbReference type="Proteomes" id="UP001327560"/>
    </source>
</evidence>
<dbReference type="EMBL" id="CP136891">
    <property type="protein sequence ID" value="WOK96292.1"/>
    <property type="molecule type" value="Genomic_DNA"/>
</dbReference>
<dbReference type="InterPro" id="IPR011257">
    <property type="entry name" value="DNA_glycosylase"/>
</dbReference>
<accession>A0AAQ3Q507</accession>
<dbReference type="PANTHER" id="PTHR31116:SF7">
    <property type="entry name" value="OS09G0420300 PROTEIN"/>
    <property type="match status" value="1"/>
</dbReference>
<dbReference type="Gene3D" id="1.10.340.30">
    <property type="entry name" value="Hypothetical protein, domain 2"/>
    <property type="match status" value="1"/>
</dbReference>